<reference evidence="1" key="1">
    <citation type="submission" date="2019-08" db="EMBL/GenBank/DDBJ databases">
        <authorList>
            <person name="Kucharzyk K."/>
            <person name="Murdoch R.W."/>
            <person name="Higgins S."/>
            <person name="Loffler F."/>
        </authorList>
    </citation>
    <scope>NUCLEOTIDE SEQUENCE</scope>
</reference>
<comment type="caution">
    <text evidence="1">The sequence shown here is derived from an EMBL/GenBank/DDBJ whole genome shotgun (WGS) entry which is preliminary data.</text>
</comment>
<evidence type="ECO:0000313" key="1">
    <source>
        <dbReference type="EMBL" id="MPN44295.1"/>
    </source>
</evidence>
<proteinExistence type="predicted"/>
<dbReference type="AlphaFoldDB" id="A0A645HZ28"/>
<sequence length="113" mass="13295">MSEYQEIDFDVNPLEYGLDPDYTFSNVTLKIVYDSHDVATKQIKVMIYDTNRGWVNLTEDLPPQTSTFETRYYNLTDYIHNAEDLENFDVKIVACAENVQKSVYIDYMGLWIE</sequence>
<name>A0A645HZ28_9ZZZZ</name>
<protein>
    <submittedName>
        <fullName evidence="1">Uncharacterized protein</fullName>
    </submittedName>
</protein>
<accession>A0A645HZ28</accession>
<organism evidence="1">
    <name type="scientific">bioreactor metagenome</name>
    <dbReference type="NCBI Taxonomy" id="1076179"/>
    <lineage>
        <taxon>unclassified sequences</taxon>
        <taxon>metagenomes</taxon>
        <taxon>ecological metagenomes</taxon>
    </lineage>
</organism>
<dbReference type="EMBL" id="VSSQ01103315">
    <property type="protein sequence ID" value="MPN44295.1"/>
    <property type="molecule type" value="Genomic_DNA"/>
</dbReference>
<gene>
    <name evidence="1" type="ORF">SDC9_191857</name>
</gene>